<keyword evidence="10" id="KW-1185">Reference proteome</keyword>
<evidence type="ECO:0000256" key="6">
    <source>
        <dbReference type="ARBA" id="ARBA00023136"/>
    </source>
</evidence>
<dbReference type="Proteomes" id="UP000198817">
    <property type="component" value="Unassembled WGS sequence"/>
</dbReference>
<dbReference type="AlphaFoldDB" id="A0A1I7FYR7"/>
<keyword evidence="4 8" id="KW-0812">Transmembrane</keyword>
<feature type="transmembrane region" description="Helical" evidence="8">
    <location>
        <begin position="33"/>
        <end position="61"/>
    </location>
</feature>
<reference evidence="9 10" key="1">
    <citation type="submission" date="2016-10" db="EMBL/GenBank/DDBJ databases">
        <authorList>
            <person name="de Groot N.N."/>
        </authorList>
    </citation>
    <scope>NUCLEOTIDE SEQUENCE [LARGE SCALE GENOMIC DNA]</scope>
    <source>
        <strain evidence="9 10">KHGC13</strain>
    </source>
</reference>
<evidence type="ECO:0000256" key="1">
    <source>
        <dbReference type="ARBA" id="ARBA00004651"/>
    </source>
</evidence>
<feature type="transmembrane region" description="Helical" evidence="8">
    <location>
        <begin position="126"/>
        <end position="147"/>
    </location>
</feature>
<feature type="transmembrane region" description="Helical" evidence="8">
    <location>
        <begin position="86"/>
        <end position="106"/>
    </location>
</feature>
<comment type="subcellular location">
    <subcellularLocation>
        <location evidence="1">Cell membrane</location>
        <topology evidence="1">Multi-pass membrane protein</topology>
    </subcellularLocation>
</comment>
<dbReference type="InterPro" id="IPR051085">
    <property type="entry name" value="MB_O-acyltransferase"/>
</dbReference>
<evidence type="ECO:0000256" key="4">
    <source>
        <dbReference type="ARBA" id="ARBA00022692"/>
    </source>
</evidence>
<feature type="transmembrane region" description="Helical" evidence="8">
    <location>
        <begin position="159"/>
        <end position="178"/>
    </location>
</feature>
<dbReference type="EMBL" id="FPBT01000004">
    <property type="protein sequence ID" value="SFU41261.1"/>
    <property type="molecule type" value="Genomic_DNA"/>
</dbReference>
<feature type="transmembrane region" description="Helical" evidence="8">
    <location>
        <begin position="398"/>
        <end position="424"/>
    </location>
</feature>
<feature type="transmembrane region" description="Helical" evidence="8">
    <location>
        <begin position="333"/>
        <end position="350"/>
    </location>
</feature>
<dbReference type="PANTHER" id="PTHR13285:SF18">
    <property type="entry name" value="PROTEIN-CYSTEINE N-PALMITOYLTRANSFERASE RASP"/>
    <property type="match status" value="1"/>
</dbReference>
<evidence type="ECO:0000256" key="7">
    <source>
        <dbReference type="PIRNR" id="PIRNR016636"/>
    </source>
</evidence>
<feature type="transmembrane region" description="Helical" evidence="8">
    <location>
        <begin position="193"/>
        <end position="211"/>
    </location>
</feature>
<evidence type="ECO:0000256" key="2">
    <source>
        <dbReference type="ARBA" id="ARBA00010323"/>
    </source>
</evidence>
<dbReference type="InterPro" id="IPR004299">
    <property type="entry name" value="MBOAT_fam"/>
</dbReference>
<dbReference type="RefSeq" id="WP_090470271.1">
    <property type="nucleotide sequence ID" value="NZ_FOWF01000004.1"/>
</dbReference>
<dbReference type="PIRSF" id="PIRSF500217">
    <property type="entry name" value="AlgI"/>
    <property type="match status" value="1"/>
</dbReference>
<evidence type="ECO:0000256" key="8">
    <source>
        <dbReference type="SAM" id="Phobius"/>
    </source>
</evidence>
<accession>A0A1I7FYR7</accession>
<gene>
    <name evidence="9" type="ORF">SAMN05216508_10424</name>
</gene>
<dbReference type="STRING" id="155865.SAMN05216515_104107"/>
<keyword evidence="5 8" id="KW-1133">Transmembrane helix</keyword>
<evidence type="ECO:0000256" key="3">
    <source>
        <dbReference type="ARBA" id="ARBA00022475"/>
    </source>
</evidence>
<dbReference type="PIRSF" id="PIRSF016636">
    <property type="entry name" value="AlgI_DltB"/>
    <property type="match status" value="1"/>
</dbReference>
<dbReference type="InterPro" id="IPR024194">
    <property type="entry name" value="Ac/AlaTfrase_AlgI/DltB"/>
</dbReference>
<evidence type="ECO:0000313" key="10">
    <source>
        <dbReference type="Proteomes" id="UP000198817"/>
    </source>
</evidence>
<evidence type="ECO:0000313" key="9">
    <source>
        <dbReference type="EMBL" id="SFU41261.1"/>
    </source>
</evidence>
<name>A0A1I7FYR7_9FIRM</name>
<comment type="similarity">
    <text evidence="2 7">Belongs to the membrane-bound acyltransferase family.</text>
</comment>
<dbReference type="InterPro" id="IPR028362">
    <property type="entry name" value="AlgI"/>
</dbReference>
<dbReference type="PANTHER" id="PTHR13285">
    <property type="entry name" value="ACYLTRANSFERASE"/>
    <property type="match status" value="1"/>
</dbReference>
<protein>
    <submittedName>
        <fullName evidence="9">D-alanyl-lipoteichoic acid acyltransferase DltB, MBOAT superfamily</fullName>
    </submittedName>
</protein>
<keyword evidence="7 9" id="KW-0012">Acyltransferase</keyword>
<dbReference type="GO" id="GO:0016746">
    <property type="term" value="F:acyltransferase activity"/>
    <property type="evidence" value="ECO:0007669"/>
    <property type="project" value="UniProtKB-KW"/>
</dbReference>
<evidence type="ECO:0000256" key="5">
    <source>
        <dbReference type="ARBA" id="ARBA00022989"/>
    </source>
</evidence>
<keyword evidence="3 7" id="KW-1003">Cell membrane</keyword>
<dbReference type="GO" id="GO:0005886">
    <property type="term" value="C:plasma membrane"/>
    <property type="evidence" value="ECO:0007669"/>
    <property type="project" value="UniProtKB-SubCell"/>
</dbReference>
<dbReference type="Pfam" id="PF03062">
    <property type="entry name" value="MBOAT"/>
    <property type="match status" value="1"/>
</dbReference>
<keyword evidence="6 7" id="KW-0472">Membrane</keyword>
<proteinExistence type="inferred from homology"/>
<dbReference type="OrthoDB" id="9805788at2"/>
<organism evidence="9 10">
    <name type="scientific">Eubacterium pyruvativorans</name>
    <dbReference type="NCBI Taxonomy" id="155865"/>
    <lineage>
        <taxon>Bacteria</taxon>
        <taxon>Bacillati</taxon>
        <taxon>Bacillota</taxon>
        <taxon>Clostridia</taxon>
        <taxon>Eubacteriales</taxon>
        <taxon>Eubacteriaceae</taxon>
        <taxon>Eubacterium</taxon>
    </lineage>
</organism>
<sequence>MSFISIKFLLFLLVIVFLYYLTPKKYQWITLLAASYCFYLFGGITPLIFIISTTTTIYLLARWLQKIDDASTKETRKIAKKKKKRVLLLGVLINFGILFMLKYYNFAASQINDMFDLFGFRKDAPLMNLVLPMGISFYTFQAVGYLIDVYRKKYPAEKNYLRFALFISFFPQIIQGPISRYDNLGEKLKKPHYFNYTTLLHGAELMMWGFFKKMVIADRIGTLVSNVYGDYSSYDGTQVLVAMLMYSIQIYTDFSGGIDVARGAAEMLDIELIENFNRPYFANSVSEQWRRWHMSLTNWMRDYVFFPITLSKTSTRIGKWARKNLQGNLRKQLPSYLPTFIVFTIIGIWHGAGWGYIVYGLYNSIMIILGMFCTPLFEKMIRILHIPTKHFLWKCFQIIRTYFIMAYGRCLARAATVGTALHMWKRSLHCFNFSDLAHRAIGMGLDGDDLKVFLFAFLVLFTASCMQERGIRIRQDILDRSLLLRWAVLLLGLACILIFGVYGPGFNAGEFIYRNF</sequence>
<feature type="transmembrane region" description="Helical" evidence="8">
    <location>
        <begin position="483"/>
        <end position="502"/>
    </location>
</feature>
<feature type="transmembrane region" description="Helical" evidence="8">
    <location>
        <begin position="356"/>
        <end position="377"/>
    </location>
</feature>
<keyword evidence="7 9" id="KW-0808">Transferase</keyword>
<dbReference type="GO" id="GO:0042121">
    <property type="term" value="P:alginic acid biosynthetic process"/>
    <property type="evidence" value="ECO:0007669"/>
    <property type="project" value="InterPro"/>
</dbReference>